<dbReference type="Gene3D" id="3.40.1350.10">
    <property type="match status" value="2"/>
</dbReference>
<evidence type="ECO:0000259" key="6">
    <source>
        <dbReference type="Pfam" id="PF02778"/>
    </source>
</evidence>
<dbReference type="PANTHER" id="PTHR21227:SF0">
    <property type="entry name" value="TRNA-SPLICING ENDONUCLEASE SUBUNIT SEN2"/>
    <property type="match status" value="1"/>
</dbReference>
<evidence type="ECO:0000256" key="2">
    <source>
        <dbReference type="ARBA" id="ARBA00023239"/>
    </source>
</evidence>
<comment type="subunit">
    <text evidence="4">Homodimer.</text>
</comment>
<dbReference type="GO" id="GO:0003676">
    <property type="term" value="F:nucleic acid binding"/>
    <property type="evidence" value="ECO:0007669"/>
    <property type="project" value="InterPro"/>
</dbReference>
<sequence>MELEGRFDGDVVRVGNDARQRFHDSRGYGYPLGGNEIALAPVEAAHLLYRGDLAAVRDGDERLSFRSFLAREPGPEPDFGVRFLVYADLRSRGFYLAPAREPWVTEPPRAEFAVFPRGKGPGDGEIEYALSVVGERTDVAASDLESGALAVVDEESEITYFDVGRPEISGTSETAIPQGVEADLLADRVVIWNPPHELYERTFYGQPLEGREYDRPTLQCSLLEAAHLATAGAIDLDPAAVLERGRDVEGERFDRRLAVYTTLREAGVVPKTGYKFGADFRTYANVESVDDLGHSELLVRVLPAEHVFEPRDLSLDVRLAHGVRKTMVFALVSEAGPGGDADIEWRSLERLTP</sequence>
<dbReference type="InterPro" id="IPR036740">
    <property type="entry name" value="tRNA_intron_Endonuc_N_sf"/>
</dbReference>
<dbReference type="InterPro" id="IPR006676">
    <property type="entry name" value="tRNA_splic"/>
</dbReference>
<gene>
    <name evidence="4 7" type="primary">endA</name>
    <name evidence="7" type="ORF">NGM29_03615</name>
</gene>
<dbReference type="RefSeq" id="WP_254159033.1">
    <property type="nucleotide sequence ID" value="NZ_CP100355.1"/>
</dbReference>
<dbReference type="CDD" id="cd22363">
    <property type="entry name" value="tRNA-intron_lyase_C"/>
    <property type="match status" value="2"/>
</dbReference>
<dbReference type="InterPro" id="IPR011856">
    <property type="entry name" value="tRNA_endonuc-like_dom_sf"/>
</dbReference>
<proteinExistence type="inferred from homology"/>
<keyword evidence="1 4" id="KW-0819">tRNA processing</keyword>
<evidence type="ECO:0000256" key="3">
    <source>
        <dbReference type="ARBA" id="ARBA00024798"/>
    </source>
</evidence>
<dbReference type="Pfam" id="PF01974">
    <property type="entry name" value="tRNA_int_endo"/>
    <property type="match status" value="1"/>
</dbReference>
<name>A0A9E7NBK2_9EURY</name>
<keyword evidence="2 4" id="KW-0456">Lyase</keyword>
<keyword evidence="8" id="KW-1185">Reference proteome</keyword>
<dbReference type="GO" id="GO:0000213">
    <property type="term" value="F:tRNA-intron lyase activity"/>
    <property type="evidence" value="ECO:0007669"/>
    <property type="project" value="UniProtKB-UniRule"/>
</dbReference>
<dbReference type="InterPro" id="IPR006677">
    <property type="entry name" value="tRNA_intron_Endonuc_cat-like"/>
</dbReference>
<evidence type="ECO:0000313" key="7">
    <source>
        <dbReference type="EMBL" id="UTF54381.1"/>
    </source>
</evidence>
<dbReference type="SUPFAM" id="SSF53032">
    <property type="entry name" value="tRNA-intron endonuclease catalytic domain-like"/>
    <property type="match status" value="2"/>
</dbReference>
<comment type="similarity">
    <text evidence="4">Belongs to the tRNA-intron endonuclease family. Archaeal long subfamily.</text>
</comment>
<dbReference type="PANTHER" id="PTHR21227">
    <property type="entry name" value="TRNA-SPLICING ENDONUCLEASE SUBUNIT SEN2"/>
    <property type="match status" value="1"/>
</dbReference>
<dbReference type="GeneID" id="73289103"/>
<comment type="function">
    <text evidence="3">Endonuclease that removes tRNA introns. Cleaves pre-tRNA at the 5'- and 3'-splice sites to release the intron. The products are an intron and two tRNA half-molecules bearing 2',3' cyclic phosphate and 5'-OH termini. Recognizes a pseudosymmetric substrate in which 2 bulged loops of 3 bases are separated by a stem of 4 bp.</text>
</comment>
<accession>A0A9E7NBK2</accession>
<dbReference type="GO" id="GO:0005737">
    <property type="term" value="C:cytoplasm"/>
    <property type="evidence" value="ECO:0007669"/>
    <property type="project" value="TreeGrafter"/>
</dbReference>
<dbReference type="EMBL" id="CP100355">
    <property type="protein sequence ID" value="UTF54381.1"/>
    <property type="molecule type" value="Genomic_DNA"/>
</dbReference>
<organism evidence="7 8">
    <name type="scientific">Natronosalvus rutilus</name>
    <dbReference type="NCBI Taxonomy" id="2953753"/>
    <lineage>
        <taxon>Archaea</taxon>
        <taxon>Methanobacteriati</taxon>
        <taxon>Methanobacteriota</taxon>
        <taxon>Stenosarchaea group</taxon>
        <taxon>Halobacteria</taxon>
        <taxon>Halobacteriales</taxon>
        <taxon>Natrialbaceae</taxon>
        <taxon>Natronosalvus</taxon>
    </lineage>
</organism>
<protein>
    <recommendedName>
        <fullName evidence="4">tRNA-splicing endonuclease</fullName>
        <ecNumber evidence="4">4.6.1.16</ecNumber>
    </recommendedName>
    <alternativeName>
        <fullName evidence="4">tRNA-intron endonuclease</fullName>
    </alternativeName>
</protein>
<dbReference type="NCBIfam" id="NF006794">
    <property type="entry name" value="PRK09300.1-1"/>
    <property type="match status" value="1"/>
</dbReference>
<feature type="active site" evidence="4">
    <location>
        <position position="325"/>
    </location>
</feature>
<dbReference type="Gene3D" id="3.40.1170.20">
    <property type="entry name" value="tRNA intron endonuclease, N-terminal domain"/>
    <property type="match status" value="2"/>
</dbReference>
<comment type="function">
    <text evidence="4">Endonuclease that removes tRNA introns. Cleaves pre-tRNA at the 5' and 3' splice sites to release the intron. The products are an intron and two tRNA half-molecules bearing 2',3' cyclic phosphate and 5'-OH termini. Recognizes a pseudosymmetric substrate in which 2 bulged loops of 3 bases are separated by a stem of 4 bp.</text>
</comment>
<feature type="active site" evidence="4">
    <location>
        <position position="294"/>
    </location>
</feature>
<dbReference type="AlphaFoldDB" id="A0A9E7NBK2"/>
<dbReference type="Proteomes" id="UP001056855">
    <property type="component" value="Chromosome"/>
</dbReference>
<dbReference type="EC" id="4.6.1.16" evidence="4"/>
<dbReference type="Pfam" id="PF02778">
    <property type="entry name" value="tRNA_int_endo_N"/>
    <property type="match status" value="2"/>
</dbReference>
<feature type="domain" description="tRNA intron endonuclease catalytic" evidence="5">
    <location>
        <begin position="253"/>
        <end position="335"/>
    </location>
</feature>
<feature type="active site" evidence="4">
    <location>
        <position position="283"/>
    </location>
</feature>
<dbReference type="KEGG" id="sawl:NGM29_03615"/>
<reference evidence="7" key="1">
    <citation type="submission" date="2022-06" db="EMBL/GenBank/DDBJ databases">
        <title>Diverse halophilic archaea isolated from saline environments.</title>
        <authorList>
            <person name="Cui H.-L."/>
        </authorList>
    </citation>
    <scope>NUCLEOTIDE SEQUENCE</scope>
    <source>
        <strain evidence="7">WLHS1</strain>
    </source>
</reference>
<dbReference type="GO" id="GO:0006388">
    <property type="term" value="P:tRNA splicing, via endonucleolytic cleavage and ligation"/>
    <property type="evidence" value="ECO:0007669"/>
    <property type="project" value="UniProtKB-UniRule"/>
</dbReference>
<comment type="catalytic activity">
    <reaction evidence="4">
        <text>pretRNA = a 3'-half-tRNA molecule with a 5'-OH end + a 5'-half-tRNA molecule with a 2',3'-cyclic phosphate end + an intron with a 2',3'-cyclic phosphate and a 5'-hydroxyl terminus.</text>
        <dbReference type="EC" id="4.6.1.16"/>
    </reaction>
</comment>
<dbReference type="NCBIfam" id="TIGR00324">
    <property type="entry name" value="endA"/>
    <property type="match status" value="1"/>
</dbReference>
<feature type="domain" description="tRNA intron endonuclease N-terminal" evidence="6">
    <location>
        <begin position="4"/>
        <end position="69"/>
    </location>
</feature>
<evidence type="ECO:0000259" key="5">
    <source>
        <dbReference type="Pfam" id="PF01974"/>
    </source>
</evidence>
<dbReference type="SUPFAM" id="SSF55267">
    <property type="entry name" value="tRNA-intron endonuclease N-terminal domain-like"/>
    <property type="match status" value="2"/>
</dbReference>
<dbReference type="InterPro" id="IPR036167">
    <property type="entry name" value="tRNA_intron_Endo_cat-like_sf"/>
</dbReference>
<evidence type="ECO:0000256" key="1">
    <source>
        <dbReference type="ARBA" id="ARBA00022694"/>
    </source>
</evidence>
<dbReference type="InterPro" id="IPR023516">
    <property type="entry name" value="tRNA_splic_arch_long"/>
</dbReference>
<feature type="domain" description="tRNA intron endonuclease N-terminal" evidence="6">
    <location>
        <begin position="180"/>
        <end position="236"/>
    </location>
</feature>
<evidence type="ECO:0000313" key="8">
    <source>
        <dbReference type="Proteomes" id="UP001056855"/>
    </source>
</evidence>
<evidence type="ECO:0000256" key="4">
    <source>
        <dbReference type="HAMAP-Rule" id="MF_01834"/>
    </source>
</evidence>
<dbReference type="HAMAP" id="MF_01834">
    <property type="entry name" value="EndA_long"/>
    <property type="match status" value="1"/>
</dbReference>
<dbReference type="InterPro" id="IPR006678">
    <property type="entry name" value="tRNA_intron_Endonuc_N"/>
</dbReference>